<evidence type="ECO:0000256" key="3">
    <source>
        <dbReference type="SAM" id="MobiDB-lite"/>
    </source>
</evidence>
<feature type="region of interest" description="Disordered" evidence="3">
    <location>
        <begin position="697"/>
        <end position="720"/>
    </location>
</feature>
<organism evidence="5 6">
    <name type="scientific">Rhodamnia argentea</name>
    <dbReference type="NCBI Taxonomy" id="178133"/>
    <lineage>
        <taxon>Eukaryota</taxon>
        <taxon>Viridiplantae</taxon>
        <taxon>Streptophyta</taxon>
        <taxon>Embryophyta</taxon>
        <taxon>Tracheophyta</taxon>
        <taxon>Spermatophyta</taxon>
        <taxon>Magnoliopsida</taxon>
        <taxon>eudicotyledons</taxon>
        <taxon>Gunneridae</taxon>
        <taxon>Pentapetalae</taxon>
        <taxon>rosids</taxon>
        <taxon>malvids</taxon>
        <taxon>Myrtales</taxon>
        <taxon>Myrtaceae</taxon>
        <taxon>Myrtoideae</taxon>
        <taxon>Myrteae</taxon>
        <taxon>Australasian group</taxon>
        <taxon>Rhodamnia</taxon>
    </lineage>
</organism>
<name>A0ABM3GUS7_9MYRT</name>
<feature type="region of interest" description="Disordered" evidence="3">
    <location>
        <begin position="311"/>
        <end position="343"/>
    </location>
</feature>
<feature type="compositionally biased region" description="Polar residues" evidence="3">
    <location>
        <begin position="325"/>
        <end position="342"/>
    </location>
</feature>
<sequence>MKSSRTKSSKRVSWASGDKLCQLLQISDLNGAKFDAVPPGYGGSSPTKQSRERIRVPCIHWSCPPKFAVRSNWLVATGEESEEARAEDGRALRVLEEFYPQSIYIPTNPFVSSDVAREDYDDTLTPIIPIIGVEDTDTSKQENKTSIEEKQMKSSGVETISVGDVELSVEDAELAAAAAVMFFTVLVKNSEQGNKVDTDLLVKFLNDPQLFGKFLKNETQSPESKQAIPQISQSSTPLSLPESKQTTLSLPMSSPELPPAESKLIGSPEVLPSELKQMCAPNLLSNSEPSVTKSRLCHPPITLASPKHVIPVSEEKSSLAPPSSPNMSLLHSKKNQPLTSPASPKVVLPVSQHILPPIPPSSPEASQPVTKQICPSIPISIPKQLLTESKQETPIPLSSPELSLPQPKQTCPPSSVSSCELLLFEPKRITPPIGPSLKFLPPTPANAIFSVPNQMQPPFRAPQAWPVVVPLPGLGGVNAQSSTPPIQFAGPPLATSWAVPHRPTFTYKASRLPTPVPVPIMAAGRAHPMDVLPTALIPTSCTMPVRPTFAHEVSILPGPTPNPTMWAPTAPTAHPGSALLSPPIPPSSTTARPPFTYKVSTLPSPASVPTTEAVRPHNVKDANYYKDLVRKHGGEKPENLVHIAPNGVNQNQLQNLKMDQNLGPNEAMTLKNEKMICMFFNTAKGCRNGSNCSYLHEMPPQQGSDDPAGEQSAKRMKFGG</sequence>
<evidence type="ECO:0000259" key="4">
    <source>
        <dbReference type="PROSITE" id="PS50103"/>
    </source>
</evidence>
<keyword evidence="2" id="KW-0479">Metal-binding</keyword>
<keyword evidence="5" id="KW-1185">Reference proteome</keyword>
<keyword evidence="2" id="KW-0863">Zinc-finger</keyword>
<feature type="domain" description="C3H1-type" evidence="4">
    <location>
        <begin position="671"/>
        <end position="699"/>
    </location>
</feature>
<reference evidence="6 7" key="1">
    <citation type="submission" date="2025-05" db="UniProtKB">
        <authorList>
            <consortium name="RefSeq"/>
        </authorList>
    </citation>
    <scope>IDENTIFICATION</scope>
    <source>
        <tissue evidence="6 7">Leaf</tissue>
    </source>
</reference>
<evidence type="ECO:0000256" key="2">
    <source>
        <dbReference type="PROSITE-ProRule" id="PRU00723"/>
    </source>
</evidence>
<evidence type="ECO:0000256" key="1">
    <source>
        <dbReference type="ARBA" id="ARBA00023125"/>
    </source>
</evidence>
<dbReference type="PROSITE" id="PS50103">
    <property type="entry name" value="ZF_C3H1"/>
    <property type="match status" value="1"/>
</dbReference>
<feature type="compositionally biased region" description="Low complexity" evidence="3">
    <location>
        <begin position="248"/>
        <end position="262"/>
    </location>
</feature>
<feature type="zinc finger region" description="C3H1-type" evidence="2">
    <location>
        <begin position="671"/>
        <end position="699"/>
    </location>
</feature>
<dbReference type="InterPro" id="IPR000571">
    <property type="entry name" value="Znf_CCCH"/>
</dbReference>
<dbReference type="GeneID" id="115736324"/>
<dbReference type="PANTHER" id="PTHR33400:SF2">
    <property type="entry name" value="ZINC FINGER CCCH DOMAIN-CONTAINING PROTEIN 6"/>
    <property type="match status" value="1"/>
</dbReference>
<dbReference type="SMART" id="SM00356">
    <property type="entry name" value="ZnF_C3H1"/>
    <property type="match status" value="1"/>
</dbReference>
<evidence type="ECO:0000313" key="6">
    <source>
        <dbReference type="RefSeq" id="XP_048128087.1"/>
    </source>
</evidence>
<evidence type="ECO:0000313" key="7">
    <source>
        <dbReference type="RefSeq" id="XP_048128088.1"/>
    </source>
</evidence>
<evidence type="ECO:0000313" key="5">
    <source>
        <dbReference type="Proteomes" id="UP000827889"/>
    </source>
</evidence>
<feature type="compositionally biased region" description="Polar residues" evidence="3">
    <location>
        <begin position="219"/>
        <end position="247"/>
    </location>
</feature>
<dbReference type="RefSeq" id="XP_048128088.1">
    <property type="nucleotide sequence ID" value="XM_048272131.1"/>
</dbReference>
<proteinExistence type="predicted"/>
<dbReference type="PANTHER" id="PTHR33400">
    <property type="entry name" value="ZINC FINGER CCCH DOMAIN-CONTAINING PROTEIN 6-RELATED"/>
    <property type="match status" value="1"/>
</dbReference>
<gene>
    <name evidence="6 7" type="primary">LOC115736324</name>
</gene>
<keyword evidence="1" id="KW-0238">DNA-binding</keyword>
<keyword evidence="2" id="KW-0862">Zinc</keyword>
<accession>A0ABM3GUS7</accession>
<dbReference type="RefSeq" id="XP_048128087.1">
    <property type="nucleotide sequence ID" value="XM_048272130.1"/>
</dbReference>
<dbReference type="Proteomes" id="UP000827889">
    <property type="component" value="Chromosome 11"/>
</dbReference>
<feature type="region of interest" description="Disordered" evidence="3">
    <location>
        <begin position="219"/>
        <end position="265"/>
    </location>
</feature>
<protein>
    <submittedName>
        <fullName evidence="6 7">Zinc finger CCCH domain-containing protein 68-like isoform X1</fullName>
    </submittedName>
</protein>